<evidence type="ECO:0000313" key="1">
    <source>
        <dbReference type="EMBL" id="SDA42689.1"/>
    </source>
</evidence>
<organism evidence="1 2">
    <name type="scientific">Mesorhizobium qingshengii</name>
    <dbReference type="NCBI Taxonomy" id="1165689"/>
    <lineage>
        <taxon>Bacteria</taxon>
        <taxon>Pseudomonadati</taxon>
        <taxon>Pseudomonadota</taxon>
        <taxon>Alphaproteobacteria</taxon>
        <taxon>Hyphomicrobiales</taxon>
        <taxon>Phyllobacteriaceae</taxon>
        <taxon>Mesorhizobium</taxon>
    </lineage>
</organism>
<sequence length="174" mass="18506">MRLLVEVGHAAAIALVLVSVCGIAQADTVLDNWRFGTGEDGLVTASLYATNKLITGGGALSYSPILTIACRANSEPHWTEWLQLNDAVSASRRITMSVMVDQGSKFTESWSVGPRGRMLVRDGADGIRRLVSASRLLLSWRFGLLSGRGEADFDLAGLGEAVDQIAGSCNTDPP</sequence>
<protein>
    <submittedName>
        <fullName evidence="1">Uncharacterized protein</fullName>
    </submittedName>
</protein>
<dbReference type="RefSeq" id="WP_091575635.1">
    <property type="nucleotide sequence ID" value="NZ_FMXM01000002.1"/>
</dbReference>
<dbReference type="Proteomes" id="UP000198588">
    <property type="component" value="Unassembled WGS sequence"/>
</dbReference>
<accession>A0A1G5VA20</accession>
<dbReference type="OrthoDB" id="8081662at2"/>
<evidence type="ECO:0000313" key="2">
    <source>
        <dbReference type="Proteomes" id="UP000198588"/>
    </source>
</evidence>
<dbReference type="EMBL" id="FMXM01000002">
    <property type="protein sequence ID" value="SDA42689.1"/>
    <property type="molecule type" value="Genomic_DNA"/>
</dbReference>
<proteinExistence type="predicted"/>
<name>A0A1G5VA20_9HYPH</name>
<reference evidence="1 2" key="1">
    <citation type="submission" date="2016-10" db="EMBL/GenBank/DDBJ databases">
        <authorList>
            <person name="de Groot N.N."/>
        </authorList>
    </citation>
    <scope>NUCLEOTIDE SEQUENCE [LARGE SCALE GENOMIC DNA]</scope>
    <source>
        <strain evidence="1 2">CGMCC 1.12097</strain>
    </source>
</reference>
<gene>
    <name evidence="1" type="ORF">SAMN02927914_00449</name>
</gene>
<dbReference type="AlphaFoldDB" id="A0A1G5VA20"/>